<dbReference type="AlphaFoldDB" id="A0A5N5TB41"/>
<evidence type="ECO:0000256" key="12">
    <source>
        <dbReference type="RuleBase" id="RU363075"/>
    </source>
</evidence>
<evidence type="ECO:0000313" key="15">
    <source>
        <dbReference type="Proteomes" id="UP000326759"/>
    </source>
</evidence>
<dbReference type="PANTHER" id="PTHR22760">
    <property type="entry name" value="GLYCOSYLTRANSFERASE"/>
    <property type="match status" value="1"/>
</dbReference>
<keyword evidence="6 12" id="KW-0812">Transmembrane</keyword>
<name>A0A5N5TB41_9CRUS</name>
<comment type="function">
    <text evidence="10">Mannosyltransferase that operates in the biosynthetic pathway of dolichol-linked oligosaccharides, the glycan precursors employed in protein asparagine (N)-glycosylation. The assembly of dolichol-linked oligosaccharides begins on the cytosolic side of the endoplasmic reticulum membrane and finishes in its lumen. The sequential addition of sugars to dolichol pyrophosphate produces dolichol-linked oligosaccharides containing fourteen sugars, including two GlcNAcs, nine mannoses and three glucoses. Once assembled, the oligosaccharide is transferred from the lipid to nascent proteins by oligosaccharyltransferases. In the lumen of the endoplasmic reticulum, adds the eighth mannose residue in an alpha-1,6 linkage onto Man(7)GlcNAc(2)-PP-dolichol to produce Man(8)GlcNAc(2)-PP-dolichol.</text>
</comment>
<proteinExistence type="inferred from homology"/>
<dbReference type="GO" id="GO:0005789">
    <property type="term" value="C:endoplasmic reticulum membrane"/>
    <property type="evidence" value="ECO:0007669"/>
    <property type="project" value="UniProtKB-SubCell"/>
</dbReference>
<reference evidence="14 15" key="1">
    <citation type="journal article" date="2019" name="PLoS Biol.">
        <title>Sex chromosomes control vertical transmission of feminizing Wolbachia symbionts in an isopod.</title>
        <authorList>
            <person name="Becking T."/>
            <person name="Chebbi M.A."/>
            <person name="Giraud I."/>
            <person name="Moumen B."/>
            <person name="Laverre T."/>
            <person name="Caubet Y."/>
            <person name="Peccoud J."/>
            <person name="Gilbert C."/>
            <person name="Cordaux R."/>
        </authorList>
    </citation>
    <scope>NUCLEOTIDE SEQUENCE [LARGE SCALE GENOMIC DNA]</scope>
    <source>
        <strain evidence="14">ANa2</strain>
        <tissue evidence="14">Whole body excluding digestive tract and cuticle</tissue>
    </source>
</reference>
<keyword evidence="7 12" id="KW-0256">Endoplasmic reticulum</keyword>
<dbReference type="Pfam" id="PF03901">
    <property type="entry name" value="Glyco_transf_22"/>
    <property type="match status" value="1"/>
</dbReference>
<evidence type="ECO:0000256" key="2">
    <source>
        <dbReference type="ARBA" id="ARBA00004922"/>
    </source>
</evidence>
<evidence type="ECO:0000256" key="6">
    <source>
        <dbReference type="ARBA" id="ARBA00022692"/>
    </source>
</evidence>
<evidence type="ECO:0000256" key="9">
    <source>
        <dbReference type="ARBA" id="ARBA00023136"/>
    </source>
</evidence>
<feature type="signal peptide" evidence="13">
    <location>
        <begin position="1"/>
        <end position="21"/>
    </location>
</feature>
<evidence type="ECO:0000256" key="5">
    <source>
        <dbReference type="ARBA" id="ARBA00022679"/>
    </source>
</evidence>
<evidence type="ECO:0000256" key="7">
    <source>
        <dbReference type="ARBA" id="ARBA00022824"/>
    </source>
</evidence>
<comment type="caution">
    <text evidence="14">The sequence shown here is derived from an EMBL/GenBank/DDBJ whole genome shotgun (WGS) entry which is preliminary data.</text>
</comment>
<feature type="transmembrane region" description="Helical" evidence="12">
    <location>
        <begin position="85"/>
        <end position="102"/>
    </location>
</feature>
<dbReference type="GO" id="GO:0006487">
    <property type="term" value="P:protein N-linked glycosylation"/>
    <property type="evidence" value="ECO:0007669"/>
    <property type="project" value="TreeGrafter"/>
</dbReference>
<keyword evidence="8 12" id="KW-1133">Transmembrane helix</keyword>
<feature type="transmembrane region" description="Helical" evidence="12">
    <location>
        <begin position="114"/>
        <end position="132"/>
    </location>
</feature>
<evidence type="ECO:0000256" key="3">
    <source>
        <dbReference type="ARBA" id="ARBA00007063"/>
    </source>
</evidence>
<comment type="catalytic activity">
    <reaction evidence="11">
        <text>an alpha-D-Man-(1-&gt;2)-alpha-D-Man-(1-&gt;2)-alpha-D-Man-(1-&gt;3)-[alpha-D-Man-(1-&gt;2)-alpha-D-Man-(1-&gt;3)-alpha-D-Man-(1-&gt;6)]-beta-D-Man-(1-&gt;4)-beta-D-GlcNAc-(1-&gt;4)-alpha-D-GlcNAc-diphospho-di-trans,poly-cis-dolichol + a di-trans,poly-cis-dolichyl beta-D-mannosyl phosphate = an alpha-D-Man-(1-&gt;2)-alpha-D-Man-(1-&gt;2)-alpha-D-Man-(1-&gt;3)-[alpha-D-Man-(1-&gt;2)-alpha-D-Man-(1-&gt;3)-[alpha-D-Man-(1-&gt;6)]-alpha-D-Man-(1-&gt;6)]-beta-D-Man-(1-&gt;4)-beta-D-GlcNAc-(1-&gt;4)-alpha-D-GlcNAc-diphospho-di-trans,poly-cis-dolichol + a di-trans,poly-cis-dolichyl phosphate + H(+)</text>
        <dbReference type="Rhea" id="RHEA:29535"/>
        <dbReference type="Rhea" id="RHEA-COMP:19498"/>
        <dbReference type="Rhea" id="RHEA-COMP:19501"/>
        <dbReference type="Rhea" id="RHEA-COMP:19518"/>
        <dbReference type="Rhea" id="RHEA-COMP:19519"/>
        <dbReference type="ChEBI" id="CHEBI:15378"/>
        <dbReference type="ChEBI" id="CHEBI:57683"/>
        <dbReference type="ChEBI" id="CHEBI:58211"/>
        <dbReference type="ChEBI" id="CHEBI:132517"/>
        <dbReference type="ChEBI" id="CHEBI:132519"/>
        <dbReference type="EC" id="2.4.1.260"/>
    </reaction>
    <physiologicalReaction direction="left-to-right" evidence="11">
        <dbReference type="Rhea" id="RHEA:29536"/>
    </physiologicalReaction>
</comment>
<comment type="similarity">
    <text evidence="3 12">Belongs to the glycosyltransferase 22 family.</text>
</comment>
<dbReference type="OrthoDB" id="19039at2759"/>
<feature type="transmembrane region" description="Helical" evidence="12">
    <location>
        <begin position="56"/>
        <end position="78"/>
    </location>
</feature>
<evidence type="ECO:0000256" key="4">
    <source>
        <dbReference type="ARBA" id="ARBA00022676"/>
    </source>
</evidence>
<feature type="transmembrane region" description="Helical" evidence="12">
    <location>
        <begin position="197"/>
        <end position="215"/>
    </location>
</feature>
<protein>
    <recommendedName>
        <fullName evidence="12">Mannosyltransferase</fullName>
        <ecNumber evidence="12">2.4.1.-</ecNumber>
    </recommendedName>
</protein>
<keyword evidence="9 12" id="KW-0472">Membrane</keyword>
<accession>A0A5N5TB41</accession>
<feature type="transmembrane region" description="Helical" evidence="12">
    <location>
        <begin position="314"/>
        <end position="334"/>
    </location>
</feature>
<dbReference type="EMBL" id="SEYY01004628">
    <property type="protein sequence ID" value="KAB7503712.1"/>
    <property type="molecule type" value="Genomic_DNA"/>
</dbReference>
<keyword evidence="4 12" id="KW-0328">Glycosyltransferase</keyword>
<keyword evidence="5 14" id="KW-0808">Transferase</keyword>
<keyword evidence="13" id="KW-0732">Signal</keyword>
<evidence type="ECO:0000256" key="11">
    <source>
        <dbReference type="ARBA" id="ARBA00048899"/>
    </source>
</evidence>
<dbReference type="GO" id="GO:0052917">
    <property type="term" value="F:dol-P-Man:Man(7)GlcNAc(2)-PP-Dol alpha-1,6-mannosyltransferase activity"/>
    <property type="evidence" value="ECO:0007669"/>
    <property type="project" value="UniProtKB-EC"/>
</dbReference>
<comment type="subcellular location">
    <subcellularLocation>
        <location evidence="1 12">Endoplasmic reticulum membrane</location>
        <topology evidence="1 12">Multi-pass membrane protein</topology>
    </subcellularLocation>
</comment>
<dbReference type="EC" id="2.4.1.-" evidence="12"/>
<evidence type="ECO:0000256" key="1">
    <source>
        <dbReference type="ARBA" id="ARBA00004477"/>
    </source>
</evidence>
<gene>
    <name evidence="14" type="ORF">Anas_08151</name>
</gene>
<dbReference type="Proteomes" id="UP000326759">
    <property type="component" value="Unassembled WGS sequence"/>
</dbReference>
<comment type="pathway">
    <text evidence="2">Protein modification; protein glycosylation.</text>
</comment>
<feature type="transmembrane region" description="Helical" evidence="12">
    <location>
        <begin position="160"/>
        <end position="185"/>
    </location>
</feature>
<keyword evidence="15" id="KW-1185">Reference proteome</keyword>
<feature type="transmembrane region" description="Helical" evidence="12">
    <location>
        <begin position="235"/>
        <end position="251"/>
    </location>
</feature>
<dbReference type="PANTHER" id="PTHR22760:SF1">
    <property type="entry name" value="DOL-P-MAN:MAN(7)GLCNAC(2)-PP-DOL ALPHA-1,6-MANNOSYLTRANSFERASE"/>
    <property type="match status" value="1"/>
</dbReference>
<sequence length="520" mass="60311">MDWIIAIAALFHLFASPFTKVEESFNMQATHDVLYHGTDIYKYDHLEFPGVVPRTFVGPLILSSFSWPVVFLLEIFGVSKIYSQYTVRIILGGFVLIAWRNLRKQIQKSFGKDVAIWFTFITASQFHFVYYLSRTLPNIFALIFALFSYSYWLQQRHKLMLISSGIGVFIFRSELCLLLGPMLLYDLSMRRIHIAKFLTYAIPVGILCLGTTMVVDSFFWNRLIWPEGEVYPLLWYWYSCLPRALGLSFSLRKYGHDPRIKSFYITRTSLCQSLLLLTPQRTTIHYLCPLFNLAAARACQFFWTTRLKSTSRKVFAIASALHIVGNLIFTSLFLSISSHNYPGGVAMQKFHQIIPPNSTVYLHIDNYATQTGVTRFTQLNPNWKYNKTENLKAGGKEIRSFTHILVEAKAKYAYNLKHYTTSHKILDHIEAFSHLHFNYMNFPPVKIRVKPAIYILENKIKEDIDWSFIQSNLEHSDGREILTSVENENLIKENDTKMPTSFPSNGSTIEELQDFHQKIV</sequence>
<evidence type="ECO:0000256" key="13">
    <source>
        <dbReference type="SAM" id="SignalP"/>
    </source>
</evidence>
<evidence type="ECO:0000256" key="8">
    <source>
        <dbReference type="ARBA" id="ARBA00022989"/>
    </source>
</evidence>
<feature type="chain" id="PRO_5024427618" description="Mannosyltransferase" evidence="13">
    <location>
        <begin position="22"/>
        <end position="520"/>
    </location>
</feature>
<evidence type="ECO:0000313" key="14">
    <source>
        <dbReference type="EMBL" id="KAB7503712.1"/>
    </source>
</evidence>
<feature type="transmembrane region" description="Helical" evidence="12">
    <location>
        <begin position="139"/>
        <end position="154"/>
    </location>
</feature>
<dbReference type="UniPathway" id="UPA00378"/>
<evidence type="ECO:0000256" key="10">
    <source>
        <dbReference type="ARBA" id="ARBA00044721"/>
    </source>
</evidence>
<dbReference type="InterPro" id="IPR005599">
    <property type="entry name" value="GPI_mannosylTrfase"/>
</dbReference>
<organism evidence="14 15">
    <name type="scientific">Armadillidium nasatum</name>
    <dbReference type="NCBI Taxonomy" id="96803"/>
    <lineage>
        <taxon>Eukaryota</taxon>
        <taxon>Metazoa</taxon>
        <taxon>Ecdysozoa</taxon>
        <taxon>Arthropoda</taxon>
        <taxon>Crustacea</taxon>
        <taxon>Multicrustacea</taxon>
        <taxon>Malacostraca</taxon>
        <taxon>Eumalacostraca</taxon>
        <taxon>Peracarida</taxon>
        <taxon>Isopoda</taxon>
        <taxon>Oniscidea</taxon>
        <taxon>Crinocheta</taxon>
        <taxon>Armadillidiidae</taxon>
        <taxon>Armadillidium</taxon>
    </lineage>
</organism>